<dbReference type="Gene3D" id="1.10.443.10">
    <property type="entry name" value="Intergrase catalytic core"/>
    <property type="match status" value="1"/>
</dbReference>
<dbReference type="Gene3D" id="1.10.150.130">
    <property type="match status" value="1"/>
</dbReference>
<evidence type="ECO:0000256" key="3">
    <source>
        <dbReference type="ARBA" id="ARBA00023125"/>
    </source>
</evidence>
<keyword evidence="4" id="KW-0233">DNA recombination</keyword>
<protein>
    <submittedName>
        <fullName evidence="6">Tyrosine recombinase XerC</fullName>
    </submittedName>
</protein>
<reference evidence="6" key="1">
    <citation type="journal article" date="2021" name="Front. Microbiol.">
        <title>Comprehensive Comparative Genomics and Phenotyping of Methylobacterium Species.</title>
        <authorList>
            <person name="Alessa O."/>
            <person name="Ogura Y."/>
            <person name="Fujitani Y."/>
            <person name="Takami H."/>
            <person name="Hayashi T."/>
            <person name="Sahin N."/>
            <person name="Tani A."/>
        </authorList>
    </citation>
    <scope>NUCLEOTIDE SEQUENCE</scope>
    <source>
        <strain evidence="6">NBRC 15686</strain>
    </source>
</reference>
<evidence type="ECO:0000313" key="6">
    <source>
        <dbReference type="EMBL" id="GJE66806.1"/>
    </source>
</evidence>
<accession>A0ABQ4UHM9</accession>
<dbReference type="InterPro" id="IPR002104">
    <property type="entry name" value="Integrase_catalytic"/>
</dbReference>
<dbReference type="InterPro" id="IPR013762">
    <property type="entry name" value="Integrase-like_cat_sf"/>
</dbReference>
<dbReference type="PROSITE" id="PS51898">
    <property type="entry name" value="TYR_RECOMBINASE"/>
    <property type="match status" value="1"/>
</dbReference>
<evidence type="ECO:0000256" key="4">
    <source>
        <dbReference type="ARBA" id="ARBA00023172"/>
    </source>
</evidence>
<dbReference type="RefSeq" id="WP_238226729.1">
    <property type="nucleotide sequence ID" value="NZ_BAAADH010000046.1"/>
</dbReference>
<dbReference type="Proteomes" id="UP001055039">
    <property type="component" value="Unassembled WGS sequence"/>
</dbReference>
<gene>
    <name evidence="6" type="primary">xerC_7</name>
    <name evidence="6" type="ORF">LNAOJCKE_4028</name>
</gene>
<comment type="caution">
    <text evidence="6">The sequence shown here is derived from an EMBL/GenBank/DDBJ whole genome shotgun (WGS) entry which is preliminary data.</text>
</comment>
<evidence type="ECO:0000256" key="2">
    <source>
        <dbReference type="ARBA" id="ARBA00022908"/>
    </source>
</evidence>
<evidence type="ECO:0000256" key="1">
    <source>
        <dbReference type="ARBA" id="ARBA00008857"/>
    </source>
</evidence>
<dbReference type="Pfam" id="PF00589">
    <property type="entry name" value="Phage_integrase"/>
    <property type="match status" value="1"/>
</dbReference>
<dbReference type="EMBL" id="BPRC01000018">
    <property type="protein sequence ID" value="GJE66806.1"/>
    <property type="molecule type" value="Genomic_DNA"/>
</dbReference>
<proteinExistence type="inferred from homology"/>
<sequence length="383" mass="42967">MVRAEYPGVFATYKTLKDGTRKAYWYHRATGVRLEGEPGERTFILSYAEAERTLKARHAGDTFNGLAREFTASPEFETKLSASTQREYKRMLTKAEPVFGDMPREALNEPAVRRDFLDWRAKVARTSGEREADNRLSVISAMLTWGQENGRIEANHIRGFKRLYHADRAEIVWLPEHIDAFMRVAPIELQRALIIALHTGQRQGDILRLPWSAYDGSAITLRQGKSARGGRVAPLVTIPCTQALRRMLDGMERKSPLILTTKTGRALQKRYFARLWEQAAVEAGVGSITLPGIAEPVALHFHDLRGTAVTMLSEAGCSPQQIATITGHSLKTVTVILDRYLARTRTLADQAIFNWENSPRTEFANRLQTATPTPKASKGKTHV</sequence>
<dbReference type="InterPro" id="IPR011010">
    <property type="entry name" value="DNA_brk_join_enz"/>
</dbReference>
<dbReference type="PANTHER" id="PTHR30629">
    <property type="entry name" value="PROPHAGE INTEGRASE"/>
    <property type="match status" value="1"/>
</dbReference>
<keyword evidence="3" id="KW-0238">DNA-binding</keyword>
<organism evidence="6 7">
    <name type="scientific">Methylorubrum aminovorans</name>
    <dbReference type="NCBI Taxonomy" id="269069"/>
    <lineage>
        <taxon>Bacteria</taxon>
        <taxon>Pseudomonadati</taxon>
        <taxon>Pseudomonadota</taxon>
        <taxon>Alphaproteobacteria</taxon>
        <taxon>Hyphomicrobiales</taxon>
        <taxon>Methylobacteriaceae</taxon>
        <taxon>Methylorubrum</taxon>
    </lineage>
</organism>
<comment type="similarity">
    <text evidence="1">Belongs to the 'phage' integrase family.</text>
</comment>
<evidence type="ECO:0000313" key="7">
    <source>
        <dbReference type="Proteomes" id="UP001055039"/>
    </source>
</evidence>
<keyword evidence="2" id="KW-0229">DNA integration</keyword>
<dbReference type="PANTHER" id="PTHR30629:SF2">
    <property type="entry name" value="PROPHAGE INTEGRASE INTS-RELATED"/>
    <property type="match status" value="1"/>
</dbReference>
<reference evidence="6" key="2">
    <citation type="submission" date="2021-08" db="EMBL/GenBank/DDBJ databases">
        <authorList>
            <person name="Tani A."/>
            <person name="Ola A."/>
            <person name="Ogura Y."/>
            <person name="Katsura K."/>
            <person name="Hayashi T."/>
        </authorList>
    </citation>
    <scope>NUCLEOTIDE SEQUENCE</scope>
    <source>
        <strain evidence="6">NBRC 15686</strain>
    </source>
</reference>
<name>A0ABQ4UHM9_9HYPH</name>
<dbReference type="InterPro" id="IPR010998">
    <property type="entry name" value="Integrase_recombinase_N"/>
</dbReference>
<dbReference type="SUPFAM" id="SSF56349">
    <property type="entry name" value="DNA breaking-rejoining enzymes"/>
    <property type="match status" value="1"/>
</dbReference>
<feature type="domain" description="Tyr recombinase" evidence="5">
    <location>
        <begin position="158"/>
        <end position="354"/>
    </location>
</feature>
<keyword evidence="7" id="KW-1185">Reference proteome</keyword>
<evidence type="ECO:0000259" key="5">
    <source>
        <dbReference type="PROSITE" id="PS51898"/>
    </source>
</evidence>
<dbReference type="InterPro" id="IPR050808">
    <property type="entry name" value="Phage_Integrase"/>
</dbReference>